<keyword evidence="7 12" id="KW-0798">TonB box</keyword>
<evidence type="ECO:0000256" key="3">
    <source>
        <dbReference type="ARBA" id="ARBA00022448"/>
    </source>
</evidence>
<feature type="signal peptide" evidence="13">
    <location>
        <begin position="1"/>
        <end position="26"/>
    </location>
</feature>
<evidence type="ECO:0000256" key="11">
    <source>
        <dbReference type="PROSITE-ProRule" id="PRU01360"/>
    </source>
</evidence>
<keyword evidence="9 16" id="KW-0675">Receptor</keyword>
<dbReference type="InterPro" id="IPR037066">
    <property type="entry name" value="Plug_dom_sf"/>
</dbReference>
<gene>
    <name evidence="16" type="ORF">ACFO3A_04105</name>
</gene>
<name>A0ABV9GTM4_9BURK</name>
<evidence type="ECO:0000313" key="16">
    <source>
        <dbReference type="EMBL" id="MFC4621392.1"/>
    </source>
</evidence>
<keyword evidence="17" id="KW-1185">Reference proteome</keyword>
<evidence type="ECO:0000256" key="13">
    <source>
        <dbReference type="SAM" id="SignalP"/>
    </source>
</evidence>
<comment type="subcellular location">
    <subcellularLocation>
        <location evidence="1 11">Cell outer membrane</location>
        <topology evidence="1 11">Multi-pass membrane protein</topology>
    </subcellularLocation>
</comment>
<keyword evidence="6 13" id="KW-0732">Signal</keyword>
<keyword evidence="8 11" id="KW-0472">Membrane</keyword>
<organism evidence="16 17">
    <name type="scientific">Comamonas nitrativorans</name>
    <dbReference type="NCBI Taxonomy" id="108437"/>
    <lineage>
        <taxon>Bacteria</taxon>
        <taxon>Pseudomonadati</taxon>
        <taxon>Pseudomonadota</taxon>
        <taxon>Betaproteobacteria</taxon>
        <taxon>Burkholderiales</taxon>
        <taxon>Comamonadaceae</taxon>
        <taxon>Comamonas</taxon>
    </lineage>
</organism>
<reference evidence="17" key="1">
    <citation type="journal article" date="2019" name="Int. J. Syst. Evol. Microbiol.">
        <title>The Global Catalogue of Microorganisms (GCM) 10K type strain sequencing project: providing services to taxonomists for standard genome sequencing and annotation.</title>
        <authorList>
            <consortium name="The Broad Institute Genomics Platform"/>
            <consortium name="The Broad Institute Genome Sequencing Center for Infectious Disease"/>
            <person name="Wu L."/>
            <person name="Ma J."/>
        </authorList>
    </citation>
    <scope>NUCLEOTIDE SEQUENCE [LARGE SCALE GENOMIC DNA]</scope>
    <source>
        <strain evidence="17">JCM 11650</strain>
    </source>
</reference>
<keyword evidence="3 11" id="KW-0813">Transport</keyword>
<dbReference type="CDD" id="cd01347">
    <property type="entry name" value="ligand_gated_channel"/>
    <property type="match status" value="1"/>
</dbReference>
<evidence type="ECO:0000256" key="12">
    <source>
        <dbReference type="RuleBase" id="RU003357"/>
    </source>
</evidence>
<proteinExistence type="inferred from homology"/>
<dbReference type="InterPro" id="IPR000531">
    <property type="entry name" value="Beta-barrel_TonB"/>
</dbReference>
<dbReference type="Pfam" id="PF00593">
    <property type="entry name" value="TonB_dep_Rec_b-barrel"/>
    <property type="match status" value="1"/>
</dbReference>
<keyword evidence="10 11" id="KW-0998">Cell outer membrane</keyword>
<feature type="domain" description="TonB-dependent receptor plug" evidence="15">
    <location>
        <begin position="44"/>
        <end position="148"/>
    </location>
</feature>
<sequence>MAARVSMKRASPVLLALGLSAGAVYAADGVFELGTVTVTGTRTQAQPADEAVLGQEEIARRNADTVADAVRLLPGVSLSRVGARNEEMVYVRGFDSRQVPVYVDGIPLYVPYDGYVDFGRFTTFDLAEIRVAKADASLLYGPNTLGGAINLVTRKPVKRFEGDALLGLGAGQMRKAAVNLGGNQGSWYYQIGASYLDADSFPLPKGFTDYKKAPTDTGSDRENASRTDKRLSFKLGLTPNATDEYALGYVRQEGRKGNPVYTGASTSTKPRYWRWPYWDKDSIYFLSSTRIGTNNVLKTRLYHDSYKNGLDMYTNAGYTAHDPTSAYKDTSKGGAIEWANYSLDRHELRFAAHYKVDEHDDAGKYYRDVTTSLVAEDRIVLTDRWHLTVGISREKRDARDVAVWPRGSTNATNGLLRLGYALTPQNEVYAVLSHKTRFPTIKDRYSARMGRALPNPDLQPETANHLELGVTGQPWVGAKGQAALFHSRVNDQIQTVVVPSTACGGTVCDQAQNVGRTRNLGLELSLAQQLSTQWNASASYTYLNRTNLSNRSVTLVETPRHRLFAAVQWQANAQWAVDATLEAERGRHVNFDGAYRQLGGFATTGVKATYTPVRDVSLELGVNNLADKWYELADGYPMPGRYWYVNARYRF</sequence>
<dbReference type="InterPro" id="IPR012910">
    <property type="entry name" value="Plug_dom"/>
</dbReference>
<evidence type="ECO:0000256" key="6">
    <source>
        <dbReference type="ARBA" id="ARBA00022729"/>
    </source>
</evidence>
<feature type="domain" description="TonB-dependent receptor-like beta-barrel" evidence="14">
    <location>
        <begin position="199"/>
        <end position="625"/>
    </location>
</feature>
<dbReference type="Gene3D" id="2.170.130.10">
    <property type="entry name" value="TonB-dependent receptor, plug domain"/>
    <property type="match status" value="1"/>
</dbReference>
<comment type="caution">
    <text evidence="16">The sequence shown here is derived from an EMBL/GenBank/DDBJ whole genome shotgun (WGS) entry which is preliminary data.</text>
</comment>
<evidence type="ECO:0000256" key="9">
    <source>
        <dbReference type="ARBA" id="ARBA00023170"/>
    </source>
</evidence>
<evidence type="ECO:0000256" key="10">
    <source>
        <dbReference type="ARBA" id="ARBA00023237"/>
    </source>
</evidence>
<dbReference type="Pfam" id="PF07715">
    <property type="entry name" value="Plug"/>
    <property type="match status" value="1"/>
</dbReference>
<dbReference type="PANTHER" id="PTHR30069">
    <property type="entry name" value="TONB-DEPENDENT OUTER MEMBRANE RECEPTOR"/>
    <property type="match status" value="1"/>
</dbReference>
<comment type="similarity">
    <text evidence="2 11 12">Belongs to the TonB-dependent receptor family.</text>
</comment>
<keyword evidence="4 11" id="KW-1134">Transmembrane beta strand</keyword>
<dbReference type="RefSeq" id="WP_377724214.1">
    <property type="nucleotide sequence ID" value="NZ_JBHSEW010000002.1"/>
</dbReference>
<dbReference type="Proteomes" id="UP001595967">
    <property type="component" value="Unassembled WGS sequence"/>
</dbReference>
<dbReference type="InterPro" id="IPR036942">
    <property type="entry name" value="Beta-barrel_TonB_sf"/>
</dbReference>
<accession>A0ABV9GTM4</accession>
<dbReference type="EMBL" id="JBHSEW010000002">
    <property type="protein sequence ID" value="MFC4621392.1"/>
    <property type="molecule type" value="Genomic_DNA"/>
</dbReference>
<evidence type="ECO:0000313" key="17">
    <source>
        <dbReference type="Proteomes" id="UP001595967"/>
    </source>
</evidence>
<keyword evidence="5 11" id="KW-0812">Transmembrane</keyword>
<evidence type="ECO:0000256" key="4">
    <source>
        <dbReference type="ARBA" id="ARBA00022452"/>
    </source>
</evidence>
<feature type="chain" id="PRO_5046241928" evidence="13">
    <location>
        <begin position="27"/>
        <end position="651"/>
    </location>
</feature>
<dbReference type="Gene3D" id="2.40.170.20">
    <property type="entry name" value="TonB-dependent receptor, beta-barrel domain"/>
    <property type="match status" value="1"/>
</dbReference>
<evidence type="ECO:0000256" key="5">
    <source>
        <dbReference type="ARBA" id="ARBA00022692"/>
    </source>
</evidence>
<dbReference type="PROSITE" id="PS52016">
    <property type="entry name" value="TONB_DEPENDENT_REC_3"/>
    <property type="match status" value="1"/>
</dbReference>
<evidence type="ECO:0000256" key="7">
    <source>
        <dbReference type="ARBA" id="ARBA00023077"/>
    </source>
</evidence>
<dbReference type="PANTHER" id="PTHR30069:SF29">
    <property type="entry name" value="HEMOGLOBIN AND HEMOGLOBIN-HAPTOGLOBIN-BINDING PROTEIN 1-RELATED"/>
    <property type="match status" value="1"/>
</dbReference>
<evidence type="ECO:0000256" key="8">
    <source>
        <dbReference type="ARBA" id="ARBA00023136"/>
    </source>
</evidence>
<dbReference type="SUPFAM" id="SSF56935">
    <property type="entry name" value="Porins"/>
    <property type="match status" value="1"/>
</dbReference>
<evidence type="ECO:0000256" key="2">
    <source>
        <dbReference type="ARBA" id="ARBA00009810"/>
    </source>
</evidence>
<dbReference type="InterPro" id="IPR039426">
    <property type="entry name" value="TonB-dep_rcpt-like"/>
</dbReference>
<evidence type="ECO:0000259" key="15">
    <source>
        <dbReference type="Pfam" id="PF07715"/>
    </source>
</evidence>
<protein>
    <submittedName>
        <fullName evidence="16">TonB-dependent receptor plug domain-containing protein</fullName>
    </submittedName>
</protein>
<evidence type="ECO:0000259" key="14">
    <source>
        <dbReference type="Pfam" id="PF00593"/>
    </source>
</evidence>
<evidence type="ECO:0000256" key="1">
    <source>
        <dbReference type="ARBA" id="ARBA00004571"/>
    </source>
</evidence>